<dbReference type="EMBL" id="BMJD01000081">
    <property type="protein sequence ID" value="GGB62944.1"/>
    <property type="molecule type" value="Genomic_DNA"/>
</dbReference>
<reference evidence="3" key="1">
    <citation type="journal article" date="2014" name="Int. J. Syst. Evol. Microbiol.">
        <title>Complete genome sequence of Corynebacterium casei LMG S-19264T (=DSM 44701T), isolated from a smear-ripened cheese.</title>
        <authorList>
            <consortium name="US DOE Joint Genome Institute (JGI-PGF)"/>
            <person name="Walter F."/>
            <person name="Albersmeier A."/>
            <person name="Kalinowski J."/>
            <person name="Ruckert C."/>
        </authorList>
    </citation>
    <scope>NUCLEOTIDE SEQUENCE</scope>
    <source>
        <strain evidence="3">CGMCC 1.15454</strain>
    </source>
</reference>
<dbReference type="Gene3D" id="3.30.530.20">
    <property type="match status" value="1"/>
</dbReference>
<protein>
    <recommendedName>
        <fullName evidence="2">Activator of Hsp90 ATPase homologue 1/2-like C-terminal domain-containing protein</fullName>
    </recommendedName>
</protein>
<dbReference type="Proteomes" id="UP000621492">
    <property type="component" value="Unassembled WGS sequence"/>
</dbReference>
<comment type="similarity">
    <text evidence="1">Belongs to the AHA1 family.</text>
</comment>
<dbReference type="AlphaFoldDB" id="A0A9W5U356"/>
<dbReference type="InterPro" id="IPR013538">
    <property type="entry name" value="ASHA1/2-like_C"/>
</dbReference>
<name>A0A9W5U356_9BACI</name>
<organism evidence="3 4">
    <name type="scientific">Lentibacillus populi</name>
    <dbReference type="NCBI Taxonomy" id="1827502"/>
    <lineage>
        <taxon>Bacteria</taxon>
        <taxon>Bacillati</taxon>
        <taxon>Bacillota</taxon>
        <taxon>Bacilli</taxon>
        <taxon>Bacillales</taxon>
        <taxon>Bacillaceae</taxon>
        <taxon>Lentibacillus</taxon>
    </lineage>
</organism>
<dbReference type="RefSeq" id="WP_188725938.1">
    <property type="nucleotide sequence ID" value="NZ_BMJD01000081.1"/>
</dbReference>
<reference evidence="3" key="2">
    <citation type="submission" date="2020-09" db="EMBL/GenBank/DDBJ databases">
        <authorList>
            <person name="Sun Q."/>
            <person name="Zhou Y."/>
        </authorList>
    </citation>
    <scope>NUCLEOTIDE SEQUENCE</scope>
    <source>
        <strain evidence="3">CGMCC 1.15454</strain>
    </source>
</reference>
<evidence type="ECO:0000313" key="3">
    <source>
        <dbReference type="EMBL" id="GGB62944.1"/>
    </source>
</evidence>
<dbReference type="InterPro" id="IPR023393">
    <property type="entry name" value="START-like_dom_sf"/>
</dbReference>
<dbReference type="Pfam" id="PF08327">
    <property type="entry name" value="AHSA1"/>
    <property type="match status" value="1"/>
</dbReference>
<dbReference type="SUPFAM" id="SSF55961">
    <property type="entry name" value="Bet v1-like"/>
    <property type="match status" value="1"/>
</dbReference>
<proteinExistence type="inferred from homology"/>
<accession>A0A9W5U356</accession>
<comment type="caution">
    <text evidence="3">The sequence shown here is derived from an EMBL/GenBank/DDBJ whole genome shotgun (WGS) entry which is preliminary data.</text>
</comment>
<evidence type="ECO:0000259" key="2">
    <source>
        <dbReference type="Pfam" id="PF08327"/>
    </source>
</evidence>
<gene>
    <name evidence="3" type="ORF">GCM10011409_45090</name>
</gene>
<feature type="domain" description="Activator of Hsp90 ATPase homologue 1/2-like C-terminal" evidence="2">
    <location>
        <begin position="7"/>
        <end position="75"/>
    </location>
</feature>
<keyword evidence="4" id="KW-1185">Reference proteome</keyword>
<sequence>MKSRMFNAPAENVFTASSNVGLLKKWWGPKDFSNTINEFDMRPVDIWRYVMHGPNGIDYENSEFIEINYNEQVVFVILSQIINFYWKSPSKNQK</sequence>
<evidence type="ECO:0000313" key="4">
    <source>
        <dbReference type="Proteomes" id="UP000621492"/>
    </source>
</evidence>
<evidence type="ECO:0000256" key="1">
    <source>
        <dbReference type="ARBA" id="ARBA00006817"/>
    </source>
</evidence>